<evidence type="ECO:0000313" key="2">
    <source>
        <dbReference type="Proteomes" id="UP001064489"/>
    </source>
</evidence>
<comment type="caution">
    <text evidence="1">The sequence shown here is derived from an EMBL/GenBank/DDBJ whole genome shotgun (WGS) entry which is preliminary data.</text>
</comment>
<sequence>MLHLLHHGGDVNCNGDWEFIMALVNDQSSDIRQSKQRQSRHMYVKKKKKKNWAICGDRATHRWSRSGDAPFVASPFRSIGVDQWSVCVKDPQMWVERLRHRVLPSGDE</sequence>
<dbReference type="Proteomes" id="UP001064489">
    <property type="component" value="Chromosome 8"/>
</dbReference>
<gene>
    <name evidence="1" type="ORF">LWI28_000588</name>
</gene>
<keyword evidence="2" id="KW-1185">Reference proteome</keyword>
<dbReference type="EMBL" id="JAJSOW010000103">
    <property type="protein sequence ID" value="KAI9173387.1"/>
    <property type="molecule type" value="Genomic_DNA"/>
</dbReference>
<evidence type="ECO:0000313" key="1">
    <source>
        <dbReference type="EMBL" id="KAI9173387.1"/>
    </source>
</evidence>
<organism evidence="1 2">
    <name type="scientific">Acer negundo</name>
    <name type="common">Box elder</name>
    <dbReference type="NCBI Taxonomy" id="4023"/>
    <lineage>
        <taxon>Eukaryota</taxon>
        <taxon>Viridiplantae</taxon>
        <taxon>Streptophyta</taxon>
        <taxon>Embryophyta</taxon>
        <taxon>Tracheophyta</taxon>
        <taxon>Spermatophyta</taxon>
        <taxon>Magnoliopsida</taxon>
        <taxon>eudicotyledons</taxon>
        <taxon>Gunneridae</taxon>
        <taxon>Pentapetalae</taxon>
        <taxon>rosids</taxon>
        <taxon>malvids</taxon>
        <taxon>Sapindales</taxon>
        <taxon>Sapindaceae</taxon>
        <taxon>Hippocastanoideae</taxon>
        <taxon>Acereae</taxon>
        <taxon>Acer</taxon>
    </lineage>
</organism>
<accession>A0AAD5INJ4</accession>
<dbReference type="AlphaFoldDB" id="A0AAD5INJ4"/>
<reference evidence="1" key="1">
    <citation type="journal article" date="2022" name="Plant J.">
        <title>Strategies of tolerance reflected in two North American maple genomes.</title>
        <authorList>
            <person name="McEvoy S.L."/>
            <person name="Sezen U.U."/>
            <person name="Trouern-Trend A."/>
            <person name="McMahon S.M."/>
            <person name="Schaberg P.G."/>
            <person name="Yang J."/>
            <person name="Wegrzyn J.L."/>
            <person name="Swenson N.G."/>
        </authorList>
    </citation>
    <scope>NUCLEOTIDE SEQUENCE</scope>
    <source>
        <strain evidence="1">91603</strain>
    </source>
</reference>
<name>A0AAD5INJ4_ACENE</name>
<protein>
    <submittedName>
        <fullName evidence="1">Uncharacterized protein</fullName>
    </submittedName>
</protein>
<reference evidence="1" key="2">
    <citation type="submission" date="2023-02" db="EMBL/GenBank/DDBJ databases">
        <authorList>
            <person name="Swenson N.G."/>
            <person name="Wegrzyn J.L."/>
            <person name="Mcevoy S.L."/>
        </authorList>
    </citation>
    <scope>NUCLEOTIDE SEQUENCE</scope>
    <source>
        <strain evidence="1">91603</strain>
        <tissue evidence="1">Leaf</tissue>
    </source>
</reference>
<proteinExistence type="predicted"/>